<sequence length="71" mass="8000">MRLDGSSWRVEPGKTRTSVNMVRRVHDDTSIFSAGNPLVFVFVSHLCCAESALHHVDKIDPKLERFVSDVC</sequence>
<proteinExistence type="predicted"/>
<organism evidence="1 2">
    <name type="scientific">Ancylostoma ceylanicum</name>
    <dbReference type="NCBI Taxonomy" id="53326"/>
    <lineage>
        <taxon>Eukaryota</taxon>
        <taxon>Metazoa</taxon>
        <taxon>Ecdysozoa</taxon>
        <taxon>Nematoda</taxon>
        <taxon>Chromadorea</taxon>
        <taxon>Rhabditida</taxon>
        <taxon>Rhabditina</taxon>
        <taxon>Rhabditomorpha</taxon>
        <taxon>Strongyloidea</taxon>
        <taxon>Ancylostomatidae</taxon>
        <taxon>Ancylostomatinae</taxon>
        <taxon>Ancylostoma</taxon>
    </lineage>
</organism>
<dbReference type="Proteomes" id="UP000024635">
    <property type="component" value="Unassembled WGS sequence"/>
</dbReference>
<gene>
    <name evidence="1" type="primary">Acey_s0231.g2999</name>
    <name evidence="1" type="ORF">Y032_0231g2999</name>
</gene>
<comment type="caution">
    <text evidence="1">The sequence shown here is derived from an EMBL/GenBank/DDBJ whole genome shotgun (WGS) entry which is preliminary data.</text>
</comment>
<accession>A0A016SGK4</accession>
<dbReference type="AlphaFoldDB" id="A0A016SGK4"/>
<keyword evidence="2" id="KW-1185">Reference proteome</keyword>
<reference evidence="2" key="1">
    <citation type="journal article" date="2015" name="Nat. Genet.">
        <title>The genome and transcriptome of the zoonotic hookworm Ancylostoma ceylanicum identify infection-specific gene families.</title>
        <authorList>
            <person name="Schwarz E.M."/>
            <person name="Hu Y."/>
            <person name="Antoshechkin I."/>
            <person name="Miller M.M."/>
            <person name="Sternberg P.W."/>
            <person name="Aroian R.V."/>
        </authorList>
    </citation>
    <scope>NUCLEOTIDE SEQUENCE</scope>
    <source>
        <strain evidence="2">HY135</strain>
    </source>
</reference>
<evidence type="ECO:0000313" key="1">
    <source>
        <dbReference type="EMBL" id="EYB89476.1"/>
    </source>
</evidence>
<evidence type="ECO:0000313" key="2">
    <source>
        <dbReference type="Proteomes" id="UP000024635"/>
    </source>
</evidence>
<name>A0A016SGK4_9BILA</name>
<dbReference type="EMBL" id="JARK01001567">
    <property type="protein sequence ID" value="EYB89476.1"/>
    <property type="molecule type" value="Genomic_DNA"/>
</dbReference>
<protein>
    <submittedName>
        <fullName evidence="1">Uncharacterized protein</fullName>
    </submittedName>
</protein>